<sequence>MRSRLSLKKKKHVTNYTVSWLLVSPAHVVLATIACCPWVKTFDKGGIGGTVDSESALRFARTILLRLRALAHRPEITMLDRLAVHNKLTSGFQAPLRLESGDGSGAPVRNRRAPVGVRATENAVKKAGFKSPLKAVKQGKSRSYRCVHYTLRSMGLS</sequence>
<name>A0AAV4BAM5_9GAST</name>
<organism evidence="1 2">
    <name type="scientific">Plakobranchus ocellatus</name>
    <dbReference type="NCBI Taxonomy" id="259542"/>
    <lineage>
        <taxon>Eukaryota</taxon>
        <taxon>Metazoa</taxon>
        <taxon>Spiralia</taxon>
        <taxon>Lophotrochozoa</taxon>
        <taxon>Mollusca</taxon>
        <taxon>Gastropoda</taxon>
        <taxon>Heterobranchia</taxon>
        <taxon>Euthyneura</taxon>
        <taxon>Panpulmonata</taxon>
        <taxon>Sacoglossa</taxon>
        <taxon>Placobranchoidea</taxon>
        <taxon>Plakobranchidae</taxon>
        <taxon>Plakobranchus</taxon>
    </lineage>
</organism>
<evidence type="ECO:0000313" key="1">
    <source>
        <dbReference type="EMBL" id="GFO15868.1"/>
    </source>
</evidence>
<dbReference type="PROSITE" id="PS51257">
    <property type="entry name" value="PROKAR_LIPOPROTEIN"/>
    <property type="match status" value="1"/>
</dbReference>
<comment type="caution">
    <text evidence="1">The sequence shown here is derived from an EMBL/GenBank/DDBJ whole genome shotgun (WGS) entry which is preliminary data.</text>
</comment>
<dbReference type="EMBL" id="BLXT01004630">
    <property type="protein sequence ID" value="GFO15868.1"/>
    <property type="molecule type" value="Genomic_DNA"/>
</dbReference>
<proteinExistence type="predicted"/>
<gene>
    <name evidence="1" type="ORF">PoB_004237300</name>
</gene>
<evidence type="ECO:0000313" key="2">
    <source>
        <dbReference type="Proteomes" id="UP000735302"/>
    </source>
</evidence>
<protein>
    <submittedName>
        <fullName evidence="1">Uncharacterized protein</fullName>
    </submittedName>
</protein>
<dbReference type="Proteomes" id="UP000735302">
    <property type="component" value="Unassembled WGS sequence"/>
</dbReference>
<keyword evidence="2" id="KW-1185">Reference proteome</keyword>
<accession>A0AAV4BAM5</accession>
<dbReference type="AlphaFoldDB" id="A0AAV4BAM5"/>
<reference evidence="1 2" key="1">
    <citation type="journal article" date="2021" name="Elife">
        <title>Chloroplast acquisition without the gene transfer in kleptoplastic sea slugs, Plakobranchus ocellatus.</title>
        <authorList>
            <person name="Maeda T."/>
            <person name="Takahashi S."/>
            <person name="Yoshida T."/>
            <person name="Shimamura S."/>
            <person name="Takaki Y."/>
            <person name="Nagai Y."/>
            <person name="Toyoda A."/>
            <person name="Suzuki Y."/>
            <person name="Arimoto A."/>
            <person name="Ishii H."/>
            <person name="Satoh N."/>
            <person name="Nishiyama T."/>
            <person name="Hasebe M."/>
            <person name="Maruyama T."/>
            <person name="Minagawa J."/>
            <person name="Obokata J."/>
            <person name="Shigenobu S."/>
        </authorList>
    </citation>
    <scope>NUCLEOTIDE SEQUENCE [LARGE SCALE GENOMIC DNA]</scope>
</reference>